<sequence>MHSNEARVANLKVRSNERGVWIPNFSKPLNDRDIEIVQCFLTRLQDKVVVVEGEDKTNYKGGVGHWPIDTSFVILMRRPHSFALWKGEGIVGALFSLFGVYRVIYSIVREMLLATLKIGTIEPIDTSLQEMEINPKLSSFFAKVAQPTKSTPFEKIIENLLAFKERLPTNYDQFYYFAALACTLSLSPLTP</sequence>
<keyword evidence="1" id="KW-1133">Transmembrane helix</keyword>
<comment type="caution">
    <text evidence="2">The sequence shown here is derived from an EMBL/GenBank/DDBJ whole genome shotgun (WGS) entry which is preliminary data.</text>
</comment>
<evidence type="ECO:0000313" key="2">
    <source>
        <dbReference type="EMBL" id="RVW23302.1"/>
    </source>
</evidence>
<dbReference type="AlphaFoldDB" id="A0A438CJD2"/>
<organism evidence="2 3">
    <name type="scientific">Vitis vinifera</name>
    <name type="common">Grape</name>
    <dbReference type="NCBI Taxonomy" id="29760"/>
    <lineage>
        <taxon>Eukaryota</taxon>
        <taxon>Viridiplantae</taxon>
        <taxon>Streptophyta</taxon>
        <taxon>Embryophyta</taxon>
        <taxon>Tracheophyta</taxon>
        <taxon>Spermatophyta</taxon>
        <taxon>Magnoliopsida</taxon>
        <taxon>eudicotyledons</taxon>
        <taxon>Gunneridae</taxon>
        <taxon>Pentapetalae</taxon>
        <taxon>rosids</taxon>
        <taxon>Vitales</taxon>
        <taxon>Vitaceae</taxon>
        <taxon>Viteae</taxon>
        <taxon>Vitis</taxon>
    </lineage>
</organism>
<feature type="transmembrane region" description="Helical" evidence="1">
    <location>
        <begin position="89"/>
        <end position="108"/>
    </location>
</feature>
<name>A0A438CJD2_VITVI</name>
<evidence type="ECO:0000313" key="3">
    <source>
        <dbReference type="Proteomes" id="UP000288805"/>
    </source>
</evidence>
<proteinExistence type="predicted"/>
<evidence type="ECO:0000256" key="1">
    <source>
        <dbReference type="SAM" id="Phobius"/>
    </source>
</evidence>
<keyword evidence="1" id="KW-0472">Membrane</keyword>
<protein>
    <submittedName>
        <fullName evidence="2">Uncharacterized protein</fullName>
    </submittedName>
</protein>
<dbReference type="Proteomes" id="UP000288805">
    <property type="component" value="Unassembled WGS sequence"/>
</dbReference>
<accession>A0A438CJD2</accession>
<dbReference type="EMBL" id="QGNW01002200">
    <property type="protein sequence ID" value="RVW23302.1"/>
    <property type="molecule type" value="Genomic_DNA"/>
</dbReference>
<reference evidence="2 3" key="1">
    <citation type="journal article" date="2018" name="PLoS Genet.">
        <title>Population sequencing reveals clonal diversity and ancestral inbreeding in the grapevine cultivar Chardonnay.</title>
        <authorList>
            <person name="Roach M.J."/>
            <person name="Johnson D.L."/>
            <person name="Bohlmann J."/>
            <person name="van Vuuren H.J."/>
            <person name="Jones S.J."/>
            <person name="Pretorius I.S."/>
            <person name="Schmidt S.A."/>
            <person name="Borneman A.R."/>
        </authorList>
    </citation>
    <scope>NUCLEOTIDE SEQUENCE [LARGE SCALE GENOMIC DNA]</scope>
    <source>
        <strain evidence="3">cv. Chardonnay</strain>
        <tissue evidence="2">Leaf</tissue>
    </source>
</reference>
<keyword evidence="1" id="KW-0812">Transmembrane</keyword>
<gene>
    <name evidence="2" type="ORF">CK203_095520</name>
</gene>